<reference evidence="6 7" key="1">
    <citation type="submission" date="2019-05" db="EMBL/GenBank/DDBJ databases">
        <authorList>
            <consortium name="Pathogen Informatics"/>
        </authorList>
    </citation>
    <scope>NUCLEOTIDE SEQUENCE [LARGE SCALE GENOMIC DNA]</scope>
    <source>
        <strain evidence="6 7">NCTC503</strain>
    </source>
</reference>
<dbReference type="PANTHER" id="PTHR43191">
    <property type="entry name" value="RRNA METHYLTRANSFERASE 3"/>
    <property type="match status" value="1"/>
</dbReference>
<keyword evidence="3 6" id="KW-0808">Transferase</keyword>
<dbReference type="GO" id="GO:0008173">
    <property type="term" value="F:RNA methyltransferase activity"/>
    <property type="evidence" value="ECO:0007669"/>
    <property type="project" value="InterPro"/>
</dbReference>
<dbReference type="PANTHER" id="PTHR43191:SF2">
    <property type="entry name" value="RRNA METHYLTRANSFERASE 3, MITOCHONDRIAL"/>
    <property type="match status" value="1"/>
</dbReference>
<dbReference type="Gene3D" id="3.30.1330.30">
    <property type="match status" value="1"/>
</dbReference>
<dbReference type="KEGG" id="hhw:NCTC503_02019"/>
<evidence type="ECO:0000313" key="7">
    <source>
        <dbReference type="Proteomes" id="UP000308489"/>
    </source>
</evidence>
<dbReference type="Gene3D" id="3.40.1280.10">
    <property type="match status" value="1"/>
</dbReference>
<evidence type="ECO:0000259" key="5">
    <source>
        <dbReference type="SMART" id="SM00967"/>
    </source>
</evidence>
<dbReference type="SUPFAM" id="SSF75217">
    <property type="entry name" value="alpha/beta knot"/>
    <property type="match status" value="1"/>
</dbReference>
<dbReference type="SUPFAM" id="SSF55315">
    <property type="entry name" value="L30e-like"/>
    <property type="match status" value="1"/>
</dbReference>
<dbReference type="InterPro" id="IPR013123">
    <property type="entry name" value="SpoU_subst-bd"/>
</dbReference>
<keyword evidence="4" id="KW-0175">Coiled coil</keyword>
<dbReference type="InterPro" id="IPR001537">
    <property type="entry name" value="SpoU_MeTrfase"/>
</dbReference>
<dbReference type="SMART" id="SM00967">
    <property type="entry name" value="SpoU_sub_bind"/>
    <property type="match status" value="1"/>
</dbReference>
<name>A0A4U9RMZ9_HATHI</name>
<keyword evidence="2 6" id="KW-0489">Methyltransferase</keyword>
<dbReference type="Proteomes" id="UP000308489">
    <property type="component" value="Chromosome 1"/>
</dbReference>
<evidence type="ECO:0000256" key="3">
    <source>
        <dbReference type="ARBA" id="ARBA00022679"/>
    </source>
</evidence>
<evidence type="ECO:0000256" key="4">
    <source>
        <dbReference type="SAM" id="Coils"/>
    </source>
</evidence>
<feature type="domain" description="RNA 2-O ribose methyltransferase substrate binding" evidence="5">
    <location>
        <begin position="33"/>
        <end position="112"/>
    </location>
</feature>
<sequence length="269" mass="30486">MILDFIESKNNSLIKEVKKLKEKKFREEKNCFIVEGIRFTEEAINSNFEIEYIFFDEDSLQKKEVKKLLENRNSLLDNNTKVYKVTKEVFRIISNTETPQGVLAVVRNKEIHIKDNKGFYILVDRVQDPGNLGTIVRTAHATGALGVILTKGTVDIYNEKTLRSTMGSIFKVPIIRDDDLSFTFNLKDNGFKIISSSLDTDTNFYSLNLKENAIIVIGNEGNGISDEIYSISDIKAKLPMVGDSESLNAGVAAGIMMYEVLRQNTFEKF</sequence>
<dbReference type="Pfam" id="PF22435">
    <property type="entry name" value="MRM3-like_sub_bind"/>
    <property type="match status" value="1"/>
</dbReference>
<feature type="coiled-coil region" evidence="4">
    <location>
        <begin position="3"/>
        <end position="30"/>
    </location>
</feature>
<dbReference type="GO" id="GO:0006396">
    <property type="term" value="P:RNA processing"/>
    <property type="evidence" value="ECO:0007669"/>
    <property type="project" value="InterPro"/>
</dbReference>
<accession>A0A4U9RMZ9</accession>
<dbReference type="EC" id="2.1.1.-" evidence="6"/>
<proteinExistence type="inferred from homology"/>
<dbReference type="InterPro" id="IPR051259">
    <property type="entry name" value="rRNA_Methyltransferase"/>
</dbReference>
<organism evidence="6 7">
    <name type="scientific">Hathewaya histolytica</name>
    <name type="common">Clostridium histolyticum</name>
    <dbReference type="NCBI Taxonomy" id="1498"/>
    <lineage>
        <taxon>Bacteria</taxon>
        <taxon>Bacillati</taxon>
        <taxon>Bacillota</taxon>
        <taxon>Clostridia</taxon>
        <taxon>Eubacteriales</taxon>
        <taxon>Clostridiaceae</taxon>
        <taxon>Hathewaya</taxon>
    </lineage>
</organism>
<dbReference type="GO" id="GO:0003723">
    <property type="term" value="F:RNA binding"/>
    <property type="evidence" value="ECO:0007669"/>
    <property type="project" value="InterPro"/>
</dbReference>
<protein>
    <submittedName>
        <fullName evidence="6">rRNA methylase</fullName>
        <ecNumber evidence="6">2.1.1.-</ecNumber>
    </submittedName>
</protein>
<keyword evidence="7" id="KW-1185">Reference proteome</keyword>
<dbReference type="CDD" id="cd18095">
    <property type="entry name" value="SpoU-like_rRNA-MTase"/>
    <property type="match status" value="1"/>
</dbReference>
<gene>
    <name evidence="6" type="ORF">NCTC503_02019</name>
</gene>
<dbReference type="GO" id="GO:0005737">
    <property type="term" value="C:cytoplasm"/>
    <property type="evidence" value="ECO:0007669"/>
    <property type="project" value="UniProtKB-ARBA"/>
</dbReference>
<dbReference type="InterPro" id="IPR029028">
    <property type="entry name" value="Alpha/beta_knot_MTases"/>
</dbReference>
<dbReference type="GO" id="GO:0032259">
    <property type="term" value="P:methylation"/>
    <property type="evidence" value="ECO:0007669"/>
    <property type="project" value="UniProtKB-KW"/>
</dbReference>
<dbReference type="AlphaFoldDB" id="A0A4U9RMZ9"/>
<dbReference type="InterPro" id="IPR029064">
    <property type="entry name" value="Ribosomal_eL30-like_sf"/>
</dbReference>
<evidence type="ECO:0000256" key="2">
    <source>
        <dbReference type="ARBA" id="ARBA00022603"/>
    </source>
</evidence>
<dbReference type="InterPro" id="IPR029026">
    <property type="entry name" value="tRNA_m1G_MTases_N"/>
</dbReference>
<dbReference type="EMBL" id="LR590481">
    <property type="protein sequence ID" value="VTQ92878.1"/>
    <property type="molecule type" value="Genomic_DNA"/>
</dbReference>
<dbReference type="Pfam" id="PF00588">
    <property type="entry name" value="SpoU_methylase"/>
    <property type="match status" value="1"/>
</dbReference>
<evidence type="ECO:0000313" key="6">
    <source>
        <dbReference type="EMBL" id="VTQ92878.1"/>
    </source>
</evidence>
<evidence type="ECO:0000256" key="1">
    <source>
        <dbReference type="ARBA" id="ARBA00007228"/>
    </source>
</evidence>
<dbReference type="InterPro" id="IPR053888">
    <property type="entry name" value="MRM3-like_sub_bind"/>
</dbReference>
<comment type="similarity">
    <text evidence="1">Belongs to the class IV-like SAM-binding methyltransferase superfamily. RNA methyltransferase TrmH family.</text>
</comment>